<dbReference type="CDD" id="cd17933">
    <property type="entry name" value="DEXSc_RecD-like"/>
    <property type="match status" value="1"/>
</dbReference>
<evidence type="ECO:0000256" key="1">
    <source>
        <dbReference type="ARBA" id="ARBA00022722"/>
    </source>
</evidence>
<dbReference type="SUPFAM" id="SSF52540">
    <property type="entry name" value="P-loop containing nucleoside triphosphate hydrolases"/>
    <property type="match status" value="1"/>
</dbReference>
<dbReference type="InterPro" id="IPR027417">
    <property type="entry name" value="P-loop_NTPase"/>
</dbReference>
<organism evidence="15 16">
    <name type="scientific">Nocardioides cremeus</name>
    <dbReference type="NCBI Taxonomy" id="3058044"/>
    <lineage>
        <taxon>Bacteria</taxon>
        <taxon>Bacillati</taxon>
        <taxon>Actinomycetota</taxon>
        <taxon>Actinomycetes</taxon>
        <taxon>Propionibacteriales</taxon>
        <taxon>Nocardioidaceae</taxon>
        <taxon>Nocardioides</taxon>
    </lineage>
</organism>
<keyword evidence="7 11" id="KW-0067">ATP-binding</keyword>
<protein>
    <recommendedName>
        <fullName evidence="11">RecBCD enzyme subunit RecD</fullName>
        <ecNumber evidence="11">5.6.2.3</ecNumber>
    </recommendedName>
    <alternativeName>
        <fullName evidence="11">DNA 5'-3' helicase subunit RecD</fullName>
    </alternativeName>
    <alternativeName>
        <fullName evidence="11">Exonuclease V subunit RecD</fullName>
        <shortName evidence="11">ExoV subunit RecD</shortName>
    </alternativeName>
    <alternativeName>
        <fullName evidence="11">Helicase/nuclease RecBCD subunit RecD</fullName>
    </alternativeName>
</protein>
<dbReference type="PANTHER" id="PTHR43788">
    <property type="entry name" value="DNA2/NAM7 HELICASE FAMILY MEMBER"/>
    <property type="match status" value="1"/>
</dbReference>
<dbReference type="CDD" id="cd18809">
    <property type="entry name" value="SF1_C_RecD"/>
    <property type="match status" value="1"/>
</dbReference>
<comment type="similarity">
    <text evidence="11">Belongs to the RecD family.</text>
</comment>
<evidence type="ECO:0000256" key="12">
    <source>
        <dbReference type="SAM" id="MobiDB-lite"/>
    </source>
</evidence>
<dbReference type="Pfam" id="PF21185">
    <property type="entry name" value="RecD_N"/>
    <property type="match status" value="1"/>
</dbReference>
<evidence type="ECO:0000256" key="5">
    <source>
        <dbReference type="ARBA" id="ARBA00022806"/>
    </source>
</evidence>
<accession>A0ABT8TMZ0</accession>
<comment type="miscellaneous">
    <text evidence="11">In the RecBCD complex, RecB has a slow 3'-5' helicase, an exonuclease activity and loads RecA onto ssDNA, RecD has a fast 5'-3' helicase activity, while RecC stimulates the ATPase and processivity of the RecB helicase and contributes to recognition of the Chi site.</text>
</comment>
<keyword evidence="6 11" id="KW-0269">Exonuclease</keyword>
<dbReference type="HAMAP" id="MF_01487">
    <property type="entry name" value="RecD"/>
    <property type="match status" value="1"/>
</dbReference>
<dbReference type="EC" id="5.6.2.3" evidence="11"/>
<dbReference type="InterPro" id="IPR049550">
    <property type="entry name" value="RecD_N"/>
</dbReference>
<dbReference type="InterPro" id="IPR027785">
    <property type="entry name" value="UvrD-like_helicase_C"/>
</dbReference>
<proteinExistence type="inferred from homology"/>
<keyword evidence="1 11" id="KW-0540">Nuclease</keyword>
<comment type="function">
    <text evidence="11">A helicase/nuclease that prepares dsDNA breaks (DSB) for recombinational DNA repair. Binds to DSBs and unwinds DNA via a highly rapid and processive ATP-dependent bidirectional helicase activity. Unwinds dsDNA until it encounters a Chi (crossover hotspot instigator) sequence from the 3' direction. Cuts ssDNA a few nucleotides 3' to the Chi site. The properties and activities of the enzyme are changed at Chi. The Chi-altered holoenzyme produces a long 3'-ssDNA overhang and facilitates RecA-binding to the ssDNA for homologous DNA recombination and repair. Holoenzyme degrades any linearized DNA that is unable to undergo homologous recombination. In the holoenzyme this subunit has ssDNA-dependent ATPase and 5'-3' helicase activity. When added to pre-assembled RecBC greatly stimulates nuclease activity and augments holoenzyme processivity. Negatively regulates the RecA-loading ability of RecBCD.</text>
</comment>
<evidence type="ECO:0000256" key="8">
    <source>
        <dbReference type="ARBA" id="ARBA00023125"/>
    </source>
</evidence>
<dbReference type="GO" id="GO:0008854">
    <property type="term" value="F:exodeoxyribonuclease V activity"/>
    <property type="evidence" value="ECO:0007669"/>
    <property type="project" value="UniProtKB-EC"/>
</dbReference>
<dbReference type="Pfam" id="PF13538">
    <property type="entry name" value="UvrD_C_2"/>
    <property type="match status" value="1"/>
</dbReference>
<keyword evidence="9 11" id="KW-0234">DNA repair</keyword>
<feature type="region of interest" description="Disordered" evidence="12">
    <location>
        <begin position="1"/>
        <end position="28"/>
    </location>
</feature>
<evidence type="ECO:0000256" key="7">
    <source>
        <dbReference type="ARBA" id="ARBA00022840"/>
    </source>
</evidence>
<feature type="compositionally biased region" description="Low complexity" evidence="12">
    <location>
        <begin position="1"/>
        <end position="19"/>
    </location>
</feature>
<evidence type="ECO:0000313" key="15">
    <source>
        <dbReference type="EMBL" id="MDO3395332.1"/>
    </source>
</evidence>
<keyword evidence="5 11" id="KW-0347">Helicase</keyword>
<dbReference type="Gene3D" id="3.40.50.300">
    <property type="entry name" value="P-loop containing nucleotide triphosphate hydrolases"/>
    <property type="match status" value="3"/>
</dbReference>
<dbReference type="InterPro" id="IPR006344">
    <property type="entry name" value="RecD"/>
</dbReference>
<dbReference type="Pfam" id="PF13245">
    <property type="entry name" value="AAA_19"/>
    <property type="match status" value="1"/>
</dbReference>
<reference evidence="15" key="1">
    <citation type="submission" date="2023-06" db="EMBL/GenBank/DDBJ databases">
        <title>Genome sequence of Nocardioides sp. SOB44.</title>
        <authorList>
            <person name="Zhang G."/>
        </authorList>
    </citation>
    <scope>NUCLEOTIDE SEQUENCE</scope>
    <source>
        <strain evidence="15">SOB44</strain>
    </source>
</reference>
<dbReference type="Gene3D" id="1.10.10.1020">
    <property type="entry name" value="RecBCD complex, subunit RecD, N-terminal domain"/>
    <property type="match status" value="1"/>
</dbReference>
<evidence type="ECO:0000259" key="13">
    <source>
        <dbReference type="Pfam" id="PF13538"/>
    </source>
</evidence>
<evidence type="ECO:0000256" key="11">
    <source>
        <dbReference type="HAMAP-Rule" id="MF_01487"/>
    </source>
</evidence>
<evidence type="ECO:0000259" key="14">
    <source>
        <dbReference type="Pfam" id="PF21185"/>
    </source>
</evidence>
<comment type="catalytic activity">
    <reaction evidence="11">
        <text>ATP + H2O = ADP + phosphate + H(+)</text>
        <dbReference type="Rhea" id="RHEA:13065"/>
        <dbReference type="ChEBI" id="CHEBI:15377"/>
        <dbReference type="ChEBI" id="CHEBI:15378"/>
        <dbReference type="ChEBI" id="CHEBI:30616"/>
        <dbReference type="ChEBI" id="CHEBI:43474"/>
        <dbReference type="ChEBI" id="CHEBI:456216"/>
        <dbReference type="EC" id="5.6.2.3"/>
    </reaction>
</comment>
<feature type="binding site" evidence="11">
    <location>
        <begin position="193"/>
        <end position="200"/>
    </location>
    <ligand>
        <name>ATP</name>
        <dbReference type="ChEBI" id="CHEBI:30616"/>
    </ligand>
</feature>
<sequence>MTTTPTTATTAAAGAVAPAEPLGPHDRRRARSASGLLAGFNDTGLLEAADVHVARRVAALAGEADEQVQLALALAVRGVRSGSTCVDLAAVPALLDHDGWPEPAAWVEAVAGSPLVAEGVLHLEGGTVYLDRYHRLESQVCDDLVERVAAPAPPVDAAALEAARARIRGHRLSEQQERAAVGAVGRSTTVLTGGPGTGKTTTIARLLVLLADQAAARGERFSVALTAPTGKAATRLQEAVLAELADLDPADRERVGRPETMTLHRLLGWRPDNATRFRHDRGNRLKHDLVVVDESSMVELTMMGRLLEAVRPQARLVLVGDPRQLTSVGAGAVLADVVRGFADHFGEDAPESPVASLTENFRSTEHIKQLAEALRAGDADEVLATLRRPSDEVELVELPAVDSSADGPGAQASGQVSGQALGHAVGEALRERSLDLALRVRRHAVAGEHEQAVAALDTHRLLCAHRDGPFGVRSWNRQVERWLAEEVGEPVLGEWYVGRPLLVTTNDYALEVYNGETGAVVRAPDGRLRAWISGSERLRDFAPARLEAVETMHAMTVHKSQGSQAAHVTVLLPEADSRLLTRELFYTAITRAQEQVRVVASEAAVRAAVAREAQRASGLRDRLAQRLSQRLDAGRA</sequence>
<dbReference type="EMBL" id="JAULSC010000004">
    <property type="protein sequence ID" value="MDO3395332.1"/>
    <property type="molecule type" value="Genomic_DNA"/>
</dbReference>
<dbReference type="InterPro" id="IPR041851">
    <property type="entry name" value="RecD_N_sf"/>
</dbReference>
<evidence type="ECO:0000256" key="6">
    <source>
        <dbReference type="ARBA" id="ARBA00022839"/>
    </source>
</evidence>
<dbReference type="NCBIfam" id="TIGR01447">
    <property type="entry name" value="recD"/>
    <property type="match status" value="1"/>
</dbReference>
<evidence type="ECO:0000256" key="3">
    <source>
        <dbReference type="ARBA" id="ARBA00022763"/>
    </source>
</evidence>
<keyword evidence="8 11" id="KW-0238">DNA-binding</keyword>
<evidence type="ECO:0000256" key="10">
    <source>
        <dbReference type="ARBA" id="ARBA00023235"/>
    </source>
</evidence>
<keyword evidence="2 11" id="KW-0547">Nucleotide-binding</keyword>
<evidence type="ECO:0000313" key="16">
    <source>
        <dbReference type="Proteomes" id="UP001168363"/>
    </source>
</evidence>
<keyword evidence="16" id="KW-1185">Reference proteome</keyword>
<name>A0ABT8TMZ0_9ACTN</name>
<keyword evidence="3 11" id="KW-0227">DNA damage</keyword>
<keyword evidence="4 11" id="KW-0378">Hydrolase</keyword>
<dbReference type="Proteomes" id="UP001168363">
    <property type="component" value="Unassembled WGS sequence"/>
</dbReference>
<evidence type="ECO:0000256" key="9">
    <source>
        <dbReference type="ARBA" id="ARBA00023204"/>
    </source>
</evidence>
<evidence type="ECO:0000256" key="2">
    <source>
        <dbReference type="ARBA" id="ARBA00022741"/>
    </source>
</evidence>
<dbReference type="RefSeq" id="WP_302706602.1">
    <property type="nucleotide sequence ID" value="NZ_JAULSC010000004.1"/>
</dbReference>
<feature type="domain" description="UvrD-like helicase C-terminal" evidence="13">
    <location>
        <begin position="553"/>
        <end position="599"/>
    </location>
</feature>
<gene>
    <name evidence="11 15" type="primary">recD</name>
    <name evidence="15" type="ORF">QWJ41_06370</name>
</gene>
<dbReference type="InterPro" id="IPR050534">
    <property type="entry name" value="Coronavir_polyprotein_1ab"/>
</dbReference>
<dbReference type="PANTHER" id="PTHR43788:SF6">
    <property type="entry name" value="DNA HELICASE B"/>
    <property type="match status" value="1"/>
</dbReference>
<feature type="domain" description="RecBCD enzyme subunit RecD N-terminal" evidence="14">
    <location>
        <begin position="43"/>
        <end position="118"/>
    </location>
</feature>
<keyword evidence="10 11" id="KW-0413">Isomerase</keyword>
<comment type="subunit">
    <text evidence="11">Heterotrimer of RecB, RecC and RecD. All subunits contribute to DNA-binding.</text>
</comment>
<comment type="caution">
    <text evidence="15">The sequence shown here is derived from an EMBL/GenBank/DDBJ whole genome shotgun (WGS) entry which is preliminary data.</text>
</comment>
<evidence type="ECO:0000256" key="4">
    <source>
        <dbReference type="ARBA" id="ARBA00022801"/>
    </source>
</evidence>